<evidence type="ECO:0000256" key="5">
    <source>
        <dbReference type="ARBA" id="ARBA00023212"/>
    </source>
</evidence>
<dbReference type="GO" id="GO:0070840">
    <property type="term" value="F:dynein complex binding"/>
    <property type="evidence" value="ECO:0007669"/>
    <property type="project" value="TreeGrafter"/>
</dbReference>
<dbReference type="PANTHER" id="PTHR13072:SF0">
    <property type="entry name" value="DYNACTIN SUBUNIT 6"/>
    <property type="match status" value="1"/>
</dbReference>
<name>S3CI41_OPHP1</name>
<evidence type="ECO:0000256" key="4">
    <source>
        <dbReference type="ARBA" id="ARBA00022490"/>
    </source>
</evidence>
<evidence type="ECO:0000256" key="1">
    <source>
        <dbReference type="ARBA" id="ARBA00004245"/>
    </source>
</evidence>
<proteinExistence type="inferred from homology"/>
<protein>
    <recommendedName>
        <fullName evidence="3">Dynactin subunit 6</fullName>
    </recommendedName>
</protein>
<keyword evidence="5" id="KW-0206">Cytoskeleton</keyword>
<reference evidence="7 8" key="1">
    <citation type="journal article" date="2013" name="BMC Genomics">
        <title>The genome and transcriptome of the pine saprophyte Ophiostoma piceae, and a comparison with the bark beetle-associated pine pathogen Grosmannia clavigera.</title>
        <authorList>
            <person name="Haridas S."/>
            <person name="Wang Y."/>
            <person name="Lim L."/>
            <person name="Massoumi Alamouti S."/>
            <person name="Jackman S."/>
            <person name="Docking R."/>
            <person name="Robertson G."/>
            <person name="Birol I."/>
            <person name="Bohlmann J."/>
            <person name="Breuil C."/>
        </authorList>
    </citation>
    <scope>NUCLEOTIDE SEQUENCE [LARGE SCALE GENOMIC DNA]</scope>
    <source>
        <strain evidence="7 8">UAMH 11346</strain>
    </source>
</reference>
<evidence type="ECO:0000313" key="8">
    <source>
        <dbReference type="Proteomes" id="UP000016923"/>
    </source>
</evidence>
<keyword evidence="8" id="KW-1185">Reference proteome</keyword>
<keyword evidence="7" id="KW-0808">Transferase</keyword>
<dbReference type="Pfam" id="PF00132">
    <property type="entry name" value="Hexapep"/>
    <property type="match status" value="1"/>
</dbReference>
<comment type="similarity">
    <text evidence="2">Belongs to the dynactin subunits 5/6 family. Dynactin subunit 6 subfamily.</text>
</comment>
<dbReference type="GO" id="GO:0005869">
    <property type="term" value="C:dynactin complex"/>
    <property type="evidence" value="ECO:0007669"/>
    <property type="project" value="InterPro"/>
</dbReference>
<keyword evidence="4" id="KW-0963">Cytoplasm</keyword>
<dbReference type="Proteomes" id="UP000016923">
    <property type="component" value="Unassembled WGS sequence"/>
</dbReference>
<dbReference type="PANTHER" id="PTHR13072">
    <property type="entry name" value="DYNACTIN 6"/>
    <property type="match status" value="1"/>
</dbReference>
<evidence type="ECO:0000256" key="6">
    <source>
        <dbReference type="ARBA" id="ARBA00034687"/>
    </source>
</evidence>
<organism evidence="7 8">
    <name type="scientific">Ophiostoma piceae (strain UAMH 11346)</name>
    <name type="common">Sap stain fungus</name>
    <dbReference type="NCBI Taxonomy" id="1262450"/>
    <lineage>
        <taxon>Eukaryota</taxon>
        <taxon>Fungi</taxon>
        <taxon>Dikarya</taxon>
        <taxon>Ascomycota</taxon>
        <taxon>Pezizomycotina</taxon>
        <taxon>Sordariomycetes</taxon>
        <taxon>Sordariomycetidae</taxon>
        <taxon>Ophiostomatales</taxon>
        <taxon>Ophiostomataceae</taxon>
        <taxon>Ophiostoma</taxon>
    </lineage>
</organism>
<dbReference type="HOGENOM" id="CLU_085418_2_1_1"/>
<dbReference type="OMA" id="ITMQAET"/>
<dbReference type="VEuPathDB" id="FungiDB:F503_02857"/>
<dbReference type="InterPro" id="IPR027777">
    <property type="entry name" value="DCTN6"/>
</dbReference>
<comment type="subcellular location">
    <subcellularLocation>
        <location evidence="1">Cytoplasm</location>
        <location evidence="1">Cytoskeleton</location>
    </subcellularLocation>
</comment>
<evidence type="ECO:0000256" key="3">
    <source>
        <dbReference type="ARBA" id="ARBA00016573"/>
    </source>
</evidence>
<dbReference type="EMBL" id="KE148154">
    <property type="protein sequence ID" value="EPE06028.1"/>
    <property type="molecule type" value="Genomic_DNA"/>
</dbReference>
<dbReference type="GO" id="GO:0007052">
    <property type="term" value="P:mitotic spindle organization"/>
    <property type="evidence" value="ECO:0007669"/>
    <property type="project" value="TreeGrafter"/>
</dbReference>
<sequence length="204" mass="21637">MSKRQSLMPAAPPTPVHIVANPRCRHPVMADAVSIVGTFPVFVGGDSVIHPRCKLDAKTGPIKVGIRCIVEERAVIGGSATSLNRPGVTPEGTVKLGDYTSVETGALIDAGVTISTGCHIGQKCQIGAGAVIGKYCALSPRTIIQPGEKVPDYTVVYGGVRRRDGRDGSAVNRHKNQNYKLETLRKLIPNMSDKYVQANPQAAV</sequence>
<evidence type="ECO:0000256" key="2">
    <source>
        <dbReference type="ARBA" id="ARBA00007719"/>
    </source>
</evidence>
<evidence type="ECO:0000313" key="7">
    <source>
        <dbReference type="EMBL" id="EPE06028.1"/>
    </source>
</evidence>
<gene>
    <name evidence="7" type="ORF">F503_02857</name>
</gene>
<accession>S3CI41</accession>
<dbReference type="InterPro" id="IPR011004">
    <property type="entry name" value="Trimer_LpxA-like_sf"/>
</dbReference>
<dbReference type="OrthoDB" id="2355at2759"/>
<dbReference type="SUPFAM" id="SSF51161">
    <property type="entry name" value="Trimeric LpxA-like enzymes"/>
    <property type="match status" value="1"/>
</dbReference>
<dbReference type="Gene3D" id="2.160.10.10">
    <property type="entry name" value="Hexapeptide repeat proteins"/>
    <property type="match status" value="1"/>
</dbReference>
<dbReference type="STRING" id="1262450.S3CI41"/>
<dbReference type="GO" id="GO:0016740">
    <property type="term" value="F:transferase activity"/>
    <property type="evidence" value="ECO:0007669"/>
    <property type="project" value="UniProtKB-KW"/>
</dbReference>
<dbReference type="eggNOG" id="KOG4042">
    <property type="taxonomic scope" value="Eukaryota"/>
</dbReference>
<comment type="function">
    <text evidence="6">Part of the dynactin complex that activates the molecular motor dynein for ultra-processive transport along microtubules.</text>
</comment>
<dbReference type="InterPro" id="IPR001451">
    <property type="entry name" value="Hexapep"/>
</dbReference>
<dbReference type="AlphaFoldDB" id="S3CI41"/>